<dbReference type="AlphaFoldDB" id="A0AAV3Z9H8"/>
<feature type="region of interest" description="Disordered" evidence="1">
    <location>
        <begin position="1"/>
        <end position="123"/>
    </location>
</feature>
<organism evidence="2 3">
    <name type="scientific">Plakobranchus ocellatus</name>
    <dbReference type="NCBI Taxonomy" id="259542"/>
    <lineage>
        <taxon>Eukaryota</taxon>
        <taxon>Metazoa</taxon>
        <taxon>Spiralia</taxon>
        <taxon>Lophotrochozoa</taxon>
        <taxon>Mollusca</taxon>
        <taxon>Gastropoda</taxon>
        <taxon>Heterobranchia</taxon>
        <taxon>Euthyneura</taxon>
        <taxon>Panpulmonata</taxon>
        <taxon>Sacoglossa</taxon>
        <taxon>Placobranchoidea</taxon>
        <taxon>Plakobranchidae</taxon>
        <taxon>Plakobranchus</taxon>
    </lineage>
</organism>
<feature type="compositionally biased region" description="Polar residues" evidence="1">
    <location>
        <begin position="62"/>
        <end position="72"/>
    </location>
</feature>
<sequence length="123" mass="13414">MTDGGNVVWPKGEKCCEHKELKEPDNQSDPNKKPAPANNQTIAASTEQTRQALSDNEAWVATLSQPEKTTCGGTVPKLLGTALTQRLEGDPTSRGRPTPRGRPYIPRDPTSRGRPNVPREIQS</sequence>
<name>A0AAV3Z9H8_9GAST</name>
<keyword evidence="3" id="KW-1185">Reference proteome</keyword>
<feature type="compositionally biased region" description="Polar residues" evidence="1">
    <location>
        <begin position="37"/>
        <end position="54"/>
    </location>
</feature>
<evidence type="ECO:0000313" key="3">
    <source>
        <dbReference type="Proteomes" id="UP000735302"/>
    </source>
</evidence>
<dbReference type="Proteomes" id="UP000735302">
    <property type="component" value="Unassembled WGS sequence"/>
</dbReference>
<dbReference type="EMBL" id="BLXT01002104">
    <property type="protein sequence ID" value="GFN91179.1"/>
    <property type="molecule type" value="Genomic_DNA"/>
</dbReference>
<evidence type="ECO:0000256" key="1">
    <source>
        <dbReference type="SAM" id="MobiDB-lite"/>
    </source>
</evidence>
<feature type="compositionally biased region" description="Basic and acidic residues" evidence="1">
    <location>
        <begin position="11"/>
        <end position="25"/>
    </location>
</feature>
<reference evidence="2 3" key="1">
    <citation type="journal article" date="2021" name="Elife">
        <title>Chloroplast acquisition without the gene transfer in kleptoplastic sea slugs, Plakobranchus ocellatus.</title>
        <authorList>
            <person name="Maeda T."/>
            <person name="Takahashi S."/>
            <person name="Yoshida T."/>
            <person name="Shimamura S."/>
            <person name="Takaki Y."/>
            <person name="Nagai Y."/>
            <person name="Toyoda A."/>
            <person name="Suzuki Y."/>
            <person name="Arimoto A."/>
            <person name="Ishii H."/>
            <person name="Satoh N."/>
            <person name="Nishiyama T."/>
            <person name="Hasebe M."/>
            <person name="Maruyama T."/>
            <person name="Minagawa J."/>
            <person name="Obokata J."/>
            <person name="Shigenobu S."/>
        </authorList>
    </citation>
    <scope>NUCLEOTIDE SEQUENCE [LARGE SCALE GENOMIC DNA]</scope>
</reference>
<protein>
    <submittedName>
        <fullName evidence="2">Uncharacterized protein</fullName>
    </submittedName>
</protein>
<feature type="compositionally biased region" description="Low complexity" evidence="1">
    <location>
        <begin position="94"/>
        <end position="104"/>
    </location>
</feature>
<proteinExistence type="predicted"/>
<gene>
    <name evidence="2" type="ORF">PoB_001768500</name>
</gene>
<comment type="caution">
    <text evidence="2">The sequence shown here is derived from an EMBL/GenBank/DDBJ whole genome shotgun (WGS) entry which is preliminary data.</text>
</comment>
<accession>A0AAV3Z9H8</accession>
<evidence type="ECO:0000313" key="2">
    <source>
        <dbReference type="EMBL" id="GFN91179.1"/>
    </source>
</evidence>